<evidence type="ECO:0000313" key="2">
    <source>
        <dbReference type="EMBL" id="MPM57299.1"/>
    </source>
</evidence>
<feature type="transmembrane region" description="Helical" evidence="1">
    <location>
        <begin position="6"/>
        <end position="29"/>
    </location>
</feature>
<feature type="transmembrane region" description="Helical" evidence="1">
    <location>
        <begin position="36"/>
        <end position="57"/>
    </location>
</feature>
<dbReference type="EMBL" id="VSSQ01016196">
    <property type="protein sequence ID" value="MPM57299.1"/>
    <property type="molecule type" value="Genomic_DNA"/>
</dbReference>
<dbReference type="AlphaFoldDB" id="A0A645AW09"/>
<evidence type="ECO:0000256" key="1">
    <source>
        <dbReference type="SAM" id="Phobius"/>
    </source>
</evidence>
<keyword evidence="1" id="KW-1133">Transmembrane helix</keyword>
<accession>A0A645AW09</accession>
<feature type="transmembrane region" description="Helical" evidence="1">
    <location>
        <begin position="77"/>
        <end position="99"/>
    </location>
</feature>
<gene>
    <name evidence="2" type="ORF">SDC9_104121</name>
</gene>
<sequence>MDFVTLPPLFWICYYMLIILLIFYFVTLLRNKKYKVISTFSLISILILLVYQIFITIERTSGYNEFQYLLELFFNANIHAIFVLFLYVFIITSFIYTLIQSRVS</sequence>
<proteinExistence type="predicted"/>
<name>A0A645AW09_9ZZZZ</name>
<keyword evidence="1" id="KW-0812">Transmembrane</keyword>
<comment type="caution">
    <text evidence="2">The sequence shown here is derived from an EMBL/GenBank/DDBJ whole genome shotgun (WGS) entry which is preliminary data.</text>
</comment>
<keyword evidence="1" id="KW-0472">Membrane</keyword>
<protein>
    <submittedName>
        <fullName evidence="2">Uncharacterized protein</fullName>
    </submittedName>
</protein>
<reference evidence="2" key="1">
    <citation type="submission" date="2019-08" db="EMBL/GenBank/DDBJ databases">
        <authorList>
            <person name="Kucharzyk K."/>
            <person name="Murdoch R.W."/>
            <person name="Higgins S."/>
            <person name="Loffler F."/>
        </authorList>
    </citation>
    <scope>NUCLEOTIDE SEQUENCE</scope>
</reference>
<organism evidence="2">
    <name type="scientific">bioreactor metagenome</name>
    <dbReference type="NCBI Taxonomy" id="1076179"/>
    <lineage>
        <taxon>unclassified sequences</taxon>
        <taxon>metagenomes</taxon>
        <taxon>ecological metagenomes</taxon>
    </lineage>
</organism>